<dbReference type="GO" id="GO:0006508">
    <property type="term" value="P:proteolysis"/>
    <property type="evidence" value="ECO:0007669"/>
    <property type="project" value="InterPro"/>
</dbReference>
<dbReference type="Proteomes" id="UP000807159">
    <property type="component" value="Chromosome 9"/>
</dbReference>
<dbReference type="PANTHER" id="PTHR10795">
    <property type="entry name" value="PROPROTEIN CONVERTASE SUBTILISIN/KEXIN"/>
    <property type="match status" value="1"/>
</dbReference>
<comment type="similarity">
    <text evidence="2">Belongs to the peptidase S8 family.</text>
</comment>
<dbReference type="SUPFAM" id="SSF52743">
    <property type="entry name" value="Subtilisin-like"/>
    <property type="match status" value="1"/>
</dbReference>
<keyword evidence="3" id="KW-0732">Signal</keyword>
<comment type="caution">
    <text evidence="4">The sequence shown here is derived from an EMBL/GenBank/DDBJ whole genome shotgun (WGS) entry which is preliminary data.</text>
</comment>
<gene>
    <name evidence="4" type="ORF">H0E87_017051</name>
</gene>
<name>A0A8T2XYR6_POPDE</name>
<dbReference type="EMBL" id="JACEGQ020000009">
    <property type="protein sequence ID" value="KAH8497988.1"/>
    <property type="molecule type" value="Genomic_DNA"/>
</dbReference>
<evidence type="ECO:0000256" key="2">
    <source>
        <dbReference type="ARBA" id="ARBA00011073"/>
    </source>
</evidence>
<dbReference type="GO" id="GO:0004252">
    <property type="term" value="F:serine-type endopeptidase activity"/>
    <property type="evidence" value="ECO:0007669"/>
    <property type="project" value="InterPro"/>
</dbReference>
<dbReference type="GO" id="GO:0005576">
    <property type="term" value="C:extracellular region"/>
    <property type="evidence" value="ECO:0007669"/>
    <property type="project" value="UniProtKB-SubCell"/>
</dbReference>
<evidence type="ECO:0000313" key="5">
    <source>
        <dbReference type="Proteomes" id="UP000807159"/>
    </source>
</evidence>
<dbReference type="Gene3D" id="3.50.30.30">
    <property type="match status" value="1"/>
</dbReference>
<evidence type="ECO:0000256" key="1">
    <source>
        <dbReference type="ARBA" id="ARBA00004613"/>
    </source>
</evidence>
<sequence>MYPLTSAAQAWNDSVQMPDAAGNPYAVISKSKTVNVSAPFVASFSSRGPKLVSPTILKPDIVAPGIDILAAYSKLVTVTGEPIDNRVEV</sequence>
<comment type="subcellular location">
    <subcellularLocation>
        <location evidence="1">Secreted</location>
    </subcellularLocation>
</comment>
<dbReference type="InterPro" id="IPR036852">
    <property type="entry name" value="Peptidase_S8/S53_dom_sf"/>
</dbReference>
<dbReference type="InterPro" id="IPR045051">
    <property type="entry name" value="SBT"/>
</dbReference>
<evidence type="ECO:0000313" key="4">
    <source>
        <dbReference type="EMBL" id="KAH8497988.1"/>
    </source>
</evidence>
<dbReference type="AlphaFoldDB" id="A0A8T2XYR6"/>
<accession>A0A8T2XYR6</accession>
<dbReference type="Gene3D" id="3.40.50.200">
    <property type="entry name" value="Peptidase S8/S53 domain"/>
    <property type="match status" value="1"/>
</dbReference>
<proteinExistence type="inferred from homology"/>
<reference evidence="4" key="1">
    <citation type="journal article" date="2021" name="J. Hered.">
        <title>Genome Assembly of Salicaceae Populus deltoides (Eastern Cottonwood) I-69 Based on Nanopore Sequencing and Hi-C Technologies.</title>
        <authorList>
            <person name="Bai S."/>
            <person name="Wu H."/>
            <person name="Zhang J."/>
            <person name="Pan Z."/>
            <person name="Zhao W."/>
            <person name="Li Z."/>
            <person name="Tong C."/>
        </authorList>
    </citation>
    <scope>NUCLEOTIDE SEQUENCE</scope>
    <source>
        <tissue evidence="4">Leaf</tissue>
    </source>
</reference>
<keyword evidence="5" id="KW-1185">Reference proteome</keyword>
<organism evidence="4 5">
    <name type="scientific">Populus deltoides</name>
    <name type="common">Eastern poplar</name>
    <name type="synonym">Eastern cottonwood</name>
    <dbReference type="NCBI Taxonomy" id="3696"/>
    <lineage>
        <taxon>Eukaryota</taxon>
        <taxon>Viridiplantae</taxon>
        <taxon>Streptophyta</taxon>
        <taxon>Embryophyta</taxon>
        <taxon>Tracheophyta</taxon>
        <taxon>Spermatophyta</taxon>
        <taxon>Magnoliopsida</taxon>
        <taxon>eudicotyledons</taxon>
        <taxon>Gunneridae</taxon>
        <taxon>Pentapetalae</taxon>
        <taxon>rosids</taxon>
        <taxon>fabids</taxon>
        <taxon>Malpighiales</taxon>
        <taxon>Salicaceae</taxon>
        <taxon>Saliceae</taxon>
        <taxon>Populus</taxon>
    </lineage>
</organism>
<evidence type="ECO:0000256" key="3">
    <source>
        <dbReference type="ARBA" id="ARBA00022729"/>
    </source>
</evidence>
<protein>
    <submittedName>
        <fullName evidence="4">Uncharacterized protein</fullName>
    </submittedName>
</protein>